<sequence length="163" mass="19336">MTKRKEIKMYKKVSTNLNFVDREKETEKFWDDNHIFEKSMENRKEGPTYTFYDGPPTANGKPHIGHVLTRVIKDMIPRYRTMKGYMVPRKAGWDTHGLPVELEVEKLLGLNGKEQIEEYGMEPFIKKCKESVWKYKGMWEDFSGTVGFWADMENPYVTYDDNF</sequence>
<name>K1TIJ8_9ZZZZ</name>
<dbReference type="Gene3D" id="3.40.50.620">
    <property type="entry name" value="HUPs"/>
    <property type="match status" value="1"/>
</dbReference>
<proteinExistence type="predicted"/>
<evidence type="ECO:0000256" key="4">
    <source>
        <dbReference type="ARBA" id="ARBA00022917"/>
    </source>
</evidence>
<dbReference type="InterPro" id="IPR001412">
    <property type="entry name" value="aa-tRNA-synth_I_CS"/>
</dbReference>
<reference evidence="7" key="1">
    <citation type="journal article" date="2013" name="Environ. Microbiol.">
        <title>Microbiota from the distal guts of lean and obese adolescents exhibit partial functional redundancy besides clear differences in community structure.</title>
        <authorList>
            <person name="Ferrer M."/>
            <person name="Ruiz A."/>
            <person name="Lanza F."/>
            <person name="Haange S.B."/>
            <person name="Oberbach A."/>
            <person name="Till H."/>
            <person name="Bargiela R."/>
            <person name="Campoy C."/>
            <person name="Segura M.T."/>
            <person name="Richter M."/>
            <person name="von Bergen M."/>
            <person name="Seifert J."/>
            <person name="Suarez A."/>
        </authorList>
    </citation>
    <scope>NUCLEOTIDE SEQUENCE</scope>
</reference>
<evidence type="ECO:0000313" key="7">
    <source>
        <dbReference type="EMBL" id="EKC66060.1"/>
    </source>
</evidence>
<evidence type="ECO:0000259" key="6">
    <source>
        <dbReference type="Pfam" id="PF00133"/>
    </source>
</evidence>
<dbReference type="PROSITE" id="PS00178">
    <property type="entry name" value="AA_TRNA_LIGASE_I"/>
    <property type="match status" value="1"/>
</dbReference>
<evidence type="ECO:0000256" key="5">
    <source>
        <dbReference type="ARBA" id="ARBA00023146"/>
    </source>
</evidence>
<evidence type="ECO:0000256" key="3">
    <source>
        <dbReference type="ARBA" id="ARBA00022840"/>
    </source>
</evidence>
<dbReference type="InterPro" id="IPR002300">
    <property type="entry name" value="aa-tRNA-synth_Ia"/>
</dbReference>
<gene>
    <name evidence="7" type="ORF">LEA_10000</name>
</gene>
<protein>
    <submittedName>
        <fullName evidence="7">Protein containing Aminoacyl-tRNA synthetase, class Ia domain protein</fullName>
        <ecNumber evidence="7">6.1.1.-</ecNumber>
    </submittedName>
</protein>
<keyword evidence="3" id="KW-0067">ATP-binding</keyword>
<dbReference type="InterPro" id="IPR023586">
    <property type="entry name" value="Ile-tRNA-ligase_type2"/>
</dbReference>
<dbReference type="PANTHER" id="PTHR42780">
    <property type="entry name" value="SOLEUCYL-TRNA SYNTHETASE"/>
    <property type="match status" value="1"/>
</dbReference>
<feature type="domain" description="Aminoacyl-tRNA synthetase class Ia" evidence="6">
    <location>
        <begin position="28"/>
        <end position="163"/>
    </location>
</feature>
<organism evidence="7">
    <name type="scientific">human gut metagenome</name>
    <dbReference type="NCBI Taxonomy" id="408170"/>
    <lineage>
        <taxon>unclassified sequences</taxon>
        <taxon>metagenomes</taxon>
        <taxon>organismal metagenomes</taxon>
    </lineage>
</organism>
<dbReference type="EC" id="6.1.1.-" evidence="7"/>
<evidence type="ECO:0000256" key="2">
    <source>
        <dbReference type="ARBA" id="ARBA00022741"/>
    </source>
</evidence>
<dbReference type="SUPFAM" id="SSF52374">
    <property type="entry name" value="Nucleotidylyl transferase"/>
    <property type="match status" value="1"/>
</dbReference>
<accession>K1TIJ8</accession>
<comment type="caution">
    <text evidence="7">The sequence shown here is derived from an EMBL/GenBank/DDBJ whole genome shotgun (WGS) entry which is preliminary data.</text>
</comment>
<dbReference type="InterPro" id="IPR014729">
    <property type="entry name" value="Rossmann-like_a/b/a_fold"/>
</dbReference>
<dbReference type="AlphaFoldDB" id="K1TIJ8"/>
<evidence type="ECO:0000256" key="1">
    <source>
        <dbReference type="ARBA" id="ARBA00022598"/>
    </source>
</evidence>
<dbReference type="GO" id="GO:0006428">
    <property type="term" value="P:isoleucyl-tRNA aminoacylation"/>
    <property type="evidence" value="ECO:0007669"/>
    <property type="project" value="TreeGrafter"/>
</dbReference>
<dbReference type="GO" id="GO:0005524">
    <property type="term" value="F:ATP binding"/>
    <property type="evidence" value="ECO:0007669"/>
    <property type="project" value="UniProtKB-KW"/>
</dbReference>
<keyword evidence="2" id="KW-0547">Nucleotide-binding</keyword>
<keyword evidence="4" id="KW-0648">Protein biosynthesis</keyword>
<feature type="non-terminal residue" evidence="7">
    <location>
        <position position="163"/>
    </location>
</feature>
<dbReference type="EMBL" id="AJWY01006718">
    <property type="protein sequence ID" value="EKC66060.1"/>
    <property type="molecule type" value="Genomic_DNA"/>
</dbReference>
<keyword evidence="5 7" id="KW-0030">Aminoacyl-tRNA synthetase</keyword>
<dbReference type="Pfam" id="PF00133">
    <property type="entry name" value="tRNA-synt_1"/>
    <property type="match status" value="1"/>
</dbReference>
<dbReference type="GO" id="GO:0004822">
    <property type="term" value="F:isoleucine-tRNA ligase activity"/>
    <property type="evidence" value="ECO:0007669"/>
    <property type="project" value="InterPro"/>
</dbReference>
<dbReference type="PANTHER" id="PTHR42780:SF1">
    <property type="entry name" value="ISOLEUCINE--TRNA LIGASE, CYTOPLASMIC"/>
    <property type="match status" value="1"/>
</dbReference>
<keyword evidence="1 7" id="KW-0436">Ligase</keyword>